<dbReference type="PANTHER" id="PTHR30546">
    <property type="entry name" value="FLAVODOXIN-RELATED PROTEIN WRBA-RELATED"/>
    <property type="match status" value="1"/>
</dbReference>
<dbReference type="InterPro" id="IPR008254">
    <property type="entry name" value="Flavodoxin/NO_synth"/>
</dbReference>
<proteinExistence type="inferred from homology"/>
<evidence type="ECO:0000313" key="4">
    <source>
        <dbReference type="Proteomes" id="UP001183390"/>
    </source>
</evidence>
<dbReference type="PROSITE" id="PS50902">
    <property type="entry name" value="FLAVODOXIN_LIKE"/>
    <property type="match status" value="1"/>
</dbReference>
<dbReference type="EC" id="1.6.5.2" evidence="3"/>
<dbReference type="Proteomes" id="UP001183390">
    <property type="component" value="Unassembled WGS sequence"/>
</dbReference>
<protein>
    <submittedName>
        <fullName evidence="3">NAD(P)H:quinone oxidoreductase</fullName>
        <ecNumber evidence="3">1.6.5.2</ecNumber>
    </submittedName>
</protein>
<dbReference type="InterPro" id="IPR010089">
    <property type="entry name" value="Flavoprotein_WrbA-like"/>
</dbReference>
<evidence type="ECO:0000259" key="2">
    <source>
        <dbReference type="PROSITE" id="PS50902"/>
    </source>
</evidence>
<dbReference type="EMBL" id="JAVREP010000008">
    <property type="protein sequence ID" value="MDT0329509.1"/>
    <property type="molecule type" value="Genomic_DNA"/>
</dbReference>
<comment type="caution">
    <text evidence="3">The sequence shown here is derived from an EMBL/GenBank/DDBJ whole genome shotgun (WGS) entry which is preliminary data.</text>
</comment>
<accession>A0ABU2MA10</accession>
<sequence length="203" mass="21762">MTARISVIYYSSTGNVHAIAEAITEGASEAGAEVRLRRVAEHAPDEAIASNPEWRAHLDATENVPVATLDDLAWADGFAFGTPTRFGNVSSQLKQFIDSAGGLWEAGELANKPATGFTSSYELHGGQESTLLSLYNVMHHWGCLIIPTGYVDYDLVHEAGGNPYGLSSPSCQGAPSKSVLKAARFQGERMARISTLVRPLRTV</sequence>
<name>A0ABU2MA10_9ACTN</name>
<dbReference type="Pfam" id="PF03358">
    <property type="entry name" value="FMN_red"/>
    <property type="match status" value="1"/>
</dbReference>
<keyword evidence="4" id="KW-1185">Reference proteome</keyword>
<dbReference type="NCBIfam" id="NF002999">
    <property type="entry name" value="PRK03767.1"/>
    <property type="match status" value="1"/>
</dbReference>
<gene>
    <name evidence="3" type="primary">wrbA</name>
    <name evidence="3" type="ORF">RM479_13905</name>
</gene>
<dbReference type="InterPro" id="IPR029039">
    <property type="entry name" value="Flavoprotein-like_sf"/>
</dbReference>
<dbReference type="SUPFAM" id="SSF52218">
    <property type="entry name" value="Flavoproteins"/>
    <property type="match status" value="1"/>
</dbReference>
<keyword evidence="3" id="KW-0560">Oxidoreductase</keyword>
<reference evidence="4" key="1">
    <citation type="submission" date="2023-07" db="EMBL/GenBank/DDBJ databases">
        <title>30 novel species of actinomycetes from the DSMZ collection.</title>
        <authorList>
            <person name="Nouioui I."/>
        </authorList>
    </citation>
    <scope>NUCLEOTIDE SEQUENCE [LARGE SCALE GENOMIC DNA]</scope>
    <source>
        <strain evidence="4">DSM 44743</strain>
    </source>
</reference>
<dbReference type="GO" id="GO:0003955">
    <property type="term" value="F:NAD(P)H dehydrogenase (quinone) activity"/>
    <property type="evidence" value="ECO:0007669"/>
    <property type="project" value="UniProtKB-EC"/>
</dbReference>
<evidence type="ECO:0000313" key="3">
    <source>
        <dbReference type="EMBL" id="MDT0329509.1"/>
    </source>
</evidence>
<dbReference type="PANTHER" id="PTHR30546:SF23">
    <property type="entry name" value="FLAVOPROTEIN-LIKE PROTEIN YCP4-RELATED"/>
    <property type="match status" value="1"/>
</dbReference>
<dbReference type="InterPro" id="IPR005025">
    <property type="entry name" value="FMN_Rdtase-like_dom"/>
</dbReference>
<feature type="domain" description="Flavodoxin-like" evidence="2">
    <location>
        <begin position="5"/>
        <end position="191"/>
    </location>
</feature>
<evidence type="ECO:0000256" key="1">
    <source>
        <dbReference type="ARBA" id="ARBA00006961"/>
    </source>
</evidence>
<dbReference type="Gene3D" id="3.40.50.360">
    <property type="match status" value="1"/>
</dbReference>
<comment type="similarity">
    <text evidence="1">Belongs to the WrbA family.</text>
</comment>
<dbReference type="NCBIfam" id="TIGR01755">
    <property type="entry name" value="flav_wrbA"/>
    <property type="match status" value="1"/>
</dbReference>
<dbReference type="RefSeq" id="WP_311512154.1">
    <property type="nucleotide sequence ID" value="NZ_JAVREP010000008.1"/>
</dbReference>
<organism evidence="3 4">
    <name type="scientific">Nocardiopsis lambiniae</name>
    <dbReference type="NCBI Taxonomy" id="3075539"/>
    <lineage>
        <taxon>Bacteria</taxon>
        <taxon>Bacillati</taxon>
        <taxon>Actinomycetota</taxon>
        <taxon>Actinomycetes</taxon>
        <taxon>Streptosporangiales</taxon>
        <taxon>Nocardiopsidaceae</taxon>
        <taxon>Nocardiopsis</taxon>
    </lineage>
</organism>